<dbReference type="AlphaFoldDB" id="A0A2N9L2T1"/>
<dbReference type="InterPro" id="IPR036737">
    <property type="entry name" value="OmpA-like_sf"/>
</dbReference>
<evidence type="ECO:0000313" key="8">
    <source>
        <dbReference type="EMBL" id="SPE17560.1"/>
    </source>
</evidence>
<keyword evidence="6" id="KW-0732">Signal</keyword>
<evidence type="ECO:0000256" key="1">
    <source>
        <dbReference type="ARBA" id="ARBA00004442"/>
    </source>
</evidence>
<gene>
    <name evidence="8" type="ORF">SBA5_1030006</name>
</gene>
<keyword evidence="3" id="KW-0998">Cell outer membrane</keyword>
<evidence type="ECO:0000256" key="6">
    <source>
        <dbReference type="SAM" id="SignalP"/>
    </source>
</evidence>
<dbReference type="SUPFAM" id="SSF103088">
    <property type="entry name" value="OmpA-like"/>
    <property type="match status" value="1"/>
</dbReference>
<protein>
    <submittedName>
        <fullName evidence="8">OmpA family domain-containing protein</fullName>
    </submittedName>
</protein>
<feature type="domain" description="OmpA-like" evidence="7">
    <location>
        <begin position="201"/>
        <end position="316"/>
    </location>
</feature>
<dbReference type="Gene3D" id="3.30.1330.60">
    <property type="entry name" value="OmpA-like domain"/>
    <property type="match status" value="1"/>
</dbReference>
<keyword evidence="2 4" id="KW-0472">Membrane</keyword>
<dbReference type="Pfam" id="PF00691">
    <property type="entry name" value="OmpA"/>
    <property type="match status" value="1"/>
</dbReference>
<dbReference type="PANTHER" id="PTHR30329">
    <property type="entry name" value="STATOR ELEMENT OF FLAGELLAR MOTOR COMPLEX"/>
    <property type="match status" value="1"/>
</dbReference>
<accession>A0A2N9L2T1</accession>
<dbReference type="InterPro" id="IPR050330">
    <property type="entry name" value="Bact_OuterMem_StrucFunc"/>
</dbReference>
<dbReference type="Proteomes" id="UP000239735">
    <property type="component" value="Unassembled WGS sequence"/>
</dbReference>
<organism evidence="8 9">
    <name type="scientific">Candidatus Sulfuritelmatomonas gaucii</name>
    <dbReference type="NCBI Taxonomy" id="2043161"/>
    <lineage>
        <taxon>Bacteria</taxon>
        <taxon>Pseudomonadati</taxon>
        <taxon>Acidobacteriota</taxon>
        <taxon>Terriglobia</taxon>
        <taxon>Terriglobales</taxon>
        <taxon>Acidobacteriaceae</taxon>
        <taxon>Candidatus Sulfuritelmatomonas</taxon>
    </lineage>
</organism>
<dbReference type="InterPro" id="IPR032608">
    <property type="entry name" value="DUF4892"/>
</dbReference>
<feature type="chain" id="PRO_5014770391" evidence="6">
    <location>
        <begin position="23"/>
        <end position="316"/>
    </location>
</feature>
<evidence type="ECO:0000256" key="5">
    <source>
        <dbReference type="SAM" id="MobiDB-lite"/>
    </source>
</evidence>
<dbReference type="InterPro" id="IPR006664">
    <property type="entry name" value="OMP_bac"/>
</dbReference>
<feature type="signal peptide" evidence="6">
    <location>
        <begin position="1"/>
        <end position="22"/>
    </location>
</feature>
<feature type="region of interest" description="Disordered" evidence="5">
    <location>
        <begin position="296"/>
        <end position="316"/>
    </location>
</feature>
<dbReference type="PANTHER" id="PTHR30329:SF21">
    <property type="entry name" value="LIPOPROTEIN YIAD-RELATED"/>
    <property type="match status" value="1"/>
</dbReference>
<proteinExistence type="predicted"/>
<evidence type="ECO:0000256" key="2">
    <source>
        <dbReference type="ARBA" id="ARBA00023136"/>
    </source>
</evidence>
<evidence type="ECO:0000256" key="4">
    <source>
        <dbReference type="PROSITE-ProRule" id="PRU00473"/>
    </source>
</evidence>
<evidence type="ECO:0000313" key="9">
    <source>
        <dbReference type="Proteomes" id="UP000239735"/>
    </source>
</evidence>
<sequence length="316" mass="34213">MTAFMRTVFVAGLLIGLAAPFAATQDQDVEGSKDHPLISRYPGSYIAKYLTKEFDEFALPLGPVDVENTITKNQPLEGKITRIVYVAPAGRTVLEVFRNYQDALTKAGFETLFTCGPQGCGSTIANAYANSGDSADYWGPEHGIHYISAKLARPEGDVYVSLLVDDQGPDSRTDAELYVIEVKPMESGLITVDAASLANDINRTGHASVYGIYFDTAKADVKPESDATMKEIAKLLQGDSKLNLYVVGHTDNQGALDMNMDLSLRRAEAVLAALTTKYAVPASRLKAYGCGPYSPVASNDNEDGRAKNRRVELVKQ</sequence>
<comment type="subcellular location">
    <subcellularLocation>
        <location evidence="1">Cell outer membrane</location>
    </subcellularLocation>
</comment>
<evidence type="ECO:0000259" key="7">
    <source>
        <dbReference type="PROSITE" id="PS51123"/>
    </source>
</evidence>
<dbReference type="PROSITE" id="PS51123">
    <property type="entry name" value="OMPA_2"/>
    <property type="match status" value="1"/>
</dbReference>
<reference evidence="9" key="1">
    <citation type="submission" date="2018-02" db="EMBL/GenBank/DDBJ databases">
        <authorList>
            <person name="Hausmann B."/>
        </authorList>
    </citation>
    <scope>NUCLEOTIDE SEQUENCE [LARGE SCALE GENOMIC DNA]</scope>
    <source>
        <strain evidence="9">Peat soil MAG SbA5</strain>
    </source>
</reference>
<dbReference type="PRINTS" id="PR01021">
    <property type="entry name" value="OMPADOMAIN"/>
</dbReference>
<dbReference type="EMBL" id="OKRB01000006">
    <property type="protein sequence ID" value="SPE17560.1"/>
    <property type="molecule type" value="Genomic_DNA"/>
</dbReference>
<dbReference type="InterPro" id="IPR006665">
    <property type="entry name" value="OmpA-like"/>
</dbReference>
<evidence type="ECO:0000256" key="3">
    <source>
        <dbReference type="ARBA" id="ARBA00023237"/>
    </source>
</evidence>
<dbReference type="CDD" id="cd07185">
    <property type="entry name" value="OmpA_C-like"/>
    <property type="match status" value="1"/>
</dbReference>
<feature type="compositionally biased region" description="Basic and acidic residues" evidence="5">
    <location>
        <begin position="302"/>
        <end position="316"/>
    </location>
</feature>
<dbReference type="Pfam" id="PF16234">
    <property type="entry name" value="DUF4892"/>
    <property type="match status" value="1"/>
</dbReference>
<name>A0A2N9L2T1_9BACT</name>
<dbReference type="GO" id="GO:0009279">
    <property type="term" value="C:cell outer membrane"/>
    <property type="evidence" value="ECO:0007669"/>
    <property type="project" value="UniProtKB-SubCell"/>
</dbReference>